<keyword evidence="2" id="KW-1185">Reference proteome</keyword>
<dbReference type="Proteomes" id="UP001597296">
    <property type="component" value="Unassembled WGS sequence"/>
</dbReference>
<dbReference type="RefSeq" id="WP_377316204.1">
    <property type="nucleotide sequence ID" value="NZ_JBHUIY010000018.1"/>
</dbReference>
<protein>
    <submittedName>
        <fullName evidence="1">Uncharacterized protein</fullName>
    </submittedName>
</protein>
<sequence>MTHPASALPLGEDQRALVAMLRFVARKTAAGDADPRTRAMAAILDRAAAGLERDGRFDEGQDPPELAARAFAGFAAFLQRQILPEAVAHANEGGERQVRFAIDLAMEKVHHLLTAAAAGVKGDMTPS</sequence>
<evidence type="ECO:0000313" key="2">
    <source>
        <dbReference type="Proteomes" id="UP001597296"/>
    </source>
</evidence>
<reference evidence="2" key="1">
    <citation type="journal article" date="2019" name="Int. J. Syst. Evol. Microbiol.">
        <title>The Global Catalogue of Microorganisms (GCM) 10K type strain sequencing project: providing services to taxonomists for standard genome sequencing and annotation.</title>
        <authorList>
            <consortium name="The Broad Institute Genomics Platform"/>
            <consortium name="The Broad Institute Genome Sequencing Center for Infectious Disease"/>
            <person name="Wu L."/>
            <person name="Ma J."/>
        </authorList>
    </citation>
    <scope>NUCLEOTIDE SEQUENCE [LARGE SCALE GENOMIC DNA]</scope>
    <source>
        <strain evidence="2">KCTC 15012</strain>
    </source>
</reference>
<comment type="caution">
    <text evidence="1">The sequence shown here is derived from an EMBL/GenBank/DDBJ whole genome shotgun (WGS) entry which is preliminary data.</text>
</comment>
<proteinExistence type="predicted"/>
<accession>A0ABW5CBE9</accession>
<evidence type="ECO:0000313" key="1">
    <source>
        <dbReference type="EMBL" id="MFD2234211.1"/>
    </source>
</evidence>
<dbReference type="EMBL" id="JBHUIY010000018">
    <property type="protein sequence ID" value="MFD2234211.1"/>
    <property type="molecule type" value="Genomic_DNA"/>
</dbReference>
<name>A0ABW5CBE9_9PROT</name>
<organism evidence="1 2">
    <name type="scientific">Phaeospirillum tilakii</name>
    <dbReference type="NCBI Taxonomy" id="741673"/>
    <lineage>
        <taxon>Bacteria</taxon>
        <taxon>Pseudomonadati</taxon>
        <taxon>Pseudomonadota</taxon>
        <taxon>Alphaproteobacteria</taxon>
        <taxon>Rhodospirillales</taxon>
        <taxon>Rhodospirillaceae</taxon>
        <taxon>Phaeospirillum</taxon>
    </lineage>
</organism>
<gene>
    <name evidence="1" type="ORF">ACFSNB_10370</name>
</gene>